<keyword evidence="1" id="KW-1133">Transmembrane helix</keyword>
<feature type="transmembrane region" description="Helical" evidence="1">
    <location>
        <begin position="84"/>
        <end position="104"/>
    </location>
</feature>
<gene>
    <name evidence="2" type="ORF">CA85_31130</name>
</gene>
<name>A0A5C5XS48_9BACT</name>
<reference evidence="2 3" key="1">
    <citation type="submission" date="2019-02" db="EMBL/GenBank/DDBJ databases">
        <title>Deep-cultivation of Planctomycetes and their phenomic and genomic characterization uncovers novel biology.</title>
        <authorList>
            <person name="Wiegand S."/>
            <person name="Jogler M."/>
            <person name="Boedeker C."/>
            <person name="Pinto D."/>
            <person name="Vollmers J."/>
            <person name="Rivas-Marin E."/>
            <person name="Kohn T."/>
            <person name="Peeters S.H."/>
            <person name="Heuer A."/>
            <person name="Rast P."/>
            <person name="Oberbeckmann S."/>
            <person name="Bunk B."/>
            <person name="Jeske O."/>
            <person name="Meyerdierks A."/>
            <person name="Storesund J.E."/>
            <person name="Kallscheuer N."/>
            <person name="Luecker S."/>
            <person name="Lage O.M."/>
            <person name="Pohl T."/>
            <person name="Merkel B.J."/>
            <person name="Hornburger P."/>
            <person name="Mueller R.-W."/>
            <person name="Bruemmer F."/>
            <person name="Labrenz M."/>
            <person name="Spormann A.M."/>
            <person name="Op Den Camp H."/>
            <person name="Overmann J."/>
            <person name="Amann R."/>
            <person name="Jetten M.S.M."/>
            <person name="Mascher T."/>
            <person name="Medema M.H."/>
            <person name="Devos D.P."/>
            <person name="Kaster A.-K."/>
            <person name="Ovreas L."/>
            <person name="Rohde M."/>
            <person name="Galperin M.Y."/>
            <person name="Jogler C."/>
        </authorList>
    </citation>
    <scope>NUCLEOTIDE SEQUENCE [LARGE SCALE GENOMIC DNA]</scope>
    <source>
        <strain evidence="2 3">CA85</strain>
    </source>
</reference>
<organism evidence="2 3">
    <name type="scientific">Allorhodopirellula solitaria</name>
    <dbReference type="NCBI Taxonomy" id="2527987"/>
    <lineage>
        <taxon>Bacteria</taxon>
        <taxon>Pseudomonadati</taxon>
        <taxon>Planctomycetota</taxon>
        <taxon>Planctomycetia</taxon>
        <taxon>Pirellulales</taxon>
        <taxon>Pirellulaceae</taxon>
        <taxon>Allorhodopirellula</taxon>
    </lineage>
</organism>
<dbReference type="AlphaFoldDB" id="A0A5C5XS48"/>
<evidence type="ECO:0000256" key="1">
    <source>
        <dbReference type="SAM" id="Phobius"/>
    </source>
</evidence>
<proteinExistence type="predicted"/>
<sequence length="203" mass="22376">MVSSRNWRWQQHVIVGRAPTGRLRWLFCCGGCVGVDGRWEPALLVSELIFRFGFRRGNLGRWVSGRIHGGSSIRGDRRSSYGRFLPAMCFGFSAVVGVLVWMAGGNRPYWLANRFPDLDSDVAILADGFPDEFRLAGLAVSGYGVHEPSRLPGPRALAISVASVRRDGYRQELGQIGGFGCAAGRRRPMNPRWFGAVTCGESK</sequence>
<keyword evidence="3" id="KW-1185">Reference proteome</keyword>
<keyword evidence="1" id="KW-0472">Membrane</keyword>
<keyword evidence="1" id="KW-0812">Transmembrane</keyword>
<dbReference type="EMBL" id="SJPK01000007">
    <property type="protein sequence ID" value="TWT65203.1"/>
    <property type="molecule type" value="Genomic_DNA"/>
</dbReference>
<accession>A0A5C5XS48</accession>
<comment type="caution">
    <text evidence="2">The sequence shown here is derived from an EMBL/GenBank/DDBJ whole genome shotgun (WGS) entry which is preliminary data.</text>
</comment>
<protein>
    <submittedName>
        <fullName evidence="2">Uncharacterized protein</fullName>
    </submittedName>
</protein>
<evidence type="ECO:0000313" key="3">
    <source>
        <dbReference type="Proteomes" id="UP000318053"/>
    </source>
</evidence>
<dbReference type="Proteomes" id="UP000318053">
    <property type="component" value="Unassembled WGS sequence"/>
</dbReference>
<evidence type="ECO:0000313" key="2">
    <source>
        <dbReference type="EMBL" id="TWT65203.1"/>
    </source>
</evidence>